<keyword evidence="2" id="KW-0815">Transposition</keyword>
<dbReference type="Pfam" id="PF01385">
    <property type="entry name" value="OrfB_IS605"/>
    <property type="match status" value="1"/>
</dbReference>
<proteinExistence type="inferred from homology"/>
<organism evidence="7">
    <name type="scientific">Edafosvirus sp</name>
    <dbReference type="NCBI Taxonomy" id="2487765"/>
    <lineage>
        <taxon>Viruses</taxon>
        <taxon>Varidnaviria</taxon>
        <taxon>Bamfordvirae</taxon>
        <taxon>Nucleocytoviricota</taxon>
        <taxon>Megaviricetes</taxon>
        <taxon>Imitervirales</taxon>
        <taxon>Mimiviridae</taxon>
        <taxon>Klosneuvirinae</taxon>
    </lineage>
</organism>
<feature type="domain" description="Probable transposase IS891/IS1136/IS1341" evidence="5">
    <location>
        <begin position="382"/>
        <end position="482"/>
    </location>
</feature>
<evidence type="ECO:0000259" key="6">
    <source>
        <dbReference type="Pfam" id="PF07282"/>
    </source>
</evidence>
<dbReference type="InterPro" id="IPR051491">
    <property type="entry name" value="Recombinase/Transposase-rel"/>
</dbReference>
<accession>A0A3G4ZRY1</accession>
<reference evidence="7" key="1">
    <citation type="submission" date="2018-10" db="EMBL/GenBank/DDBJ databases">
        <title>Hidden diversity of soil giant viruses.</title>
        <authorList>
            <person name="Schulz F."/>
            <person name="Alteio L."/>
            <person name="Goudeau D."/>
            <person name="Ryan E.M."/>
            <person name="Malmstrom R.R."/>
            <person name="Blanchard J."/>
            <person name="Woyke T."/>
        </authorList>
    </citation>
    <scope>NUCLEOTIDE SEQUENCE</scope>
    <source>
        <strain evidence="7">EDV1</strain>
    </source>
</reference>
<evidence type="ECO:0000256" key="4">
    <source>
        <dbReference type="ARBA" id="ARBA00023172"/>
    </source>
</evidence>
<dbReference type="GO" id="GO:0006310">
    <property type="term" value="P:DNA recombination"/>
    <property type="evidence" value="ECO:0007669"/>
    <property type="project" value="UniProtKB-KW"/>
</dbReference>
<dbReference type="PANTHER" id="PTHR36172">
    <property type="match status" value="1"/>
</dbReference>
<evidence type="ECO:0000256" key="3">
    <source>
        <dbReference type="ARBA" id="ARBA00023125"/>
    </source>
</evidence>
<evidence type="ECO:0000313" key="7">
    <source>
        <dbReference type="EMBL" id="AYV77672.1"/>
    </source>
</evidence>
<evidence type="ECO:0000259" key="5">
    <source>
        <dbReference type="Pfam" id="PF01385"/>
    </source>
</evidence>
<evidence type="ECO:0000256" key="1">
    <source>
        <dbReference type="ARBA" id="ARBA00008761"/>
    </source>
</evidence>
<sequence>MLKVPLFPDKKQKLLLQLWFDDFTIIWNTTNSLLSKSLINKHPDDNNFNPSLYFDFDPADPNSFLSIKNNIIDQINKRKIRVKFKKNLLKLFQTKWTNIRLANKNKKYTKKNFSDMKIEKEQIINTYHEKFKDDMIHLNDENTEKYLNFISLRDNHLKKIKKEICLKNKIPDHVLAEAIDHNRSKYQSAISNFTEGNIDHFRIRPWKLNRRRRILIFEKDFFKGIIKEKTTYNDDENDSQTMKGIKDIIQELFKKYKPYKQKIVNKKDHNKLIMNIFDTIKEEYTNKEIEDTIRNKKLKKKSFAKTLKTFINREIKRIRKEQMNYYVRLCPKTLGNIRCSPMINEIESVDKTSTIIYDKIKKSYMLLIPVKKKIKEFLIKEEMLERTSKKCGADGGVTTFVTVYGEDQVSQLGKNPGNILKKYYRKIDYLNEKRCKMKGKKYDRKMIKAQDSIKNKIADMHWKIAREMCQEYDTIVLGKLSTINIVSKENDLPKIVKRILISLSHGNFRKILTLQGKKYGSEIRIVSEWKTTITCHRCKEENEVGKSRIYICEGCNLEIGRDINASINFYVK</sequence>
<dbReference type="Pfam" id="PF07282">
    <property type="entry name" value="Cas12f1-like_TNB"/>
    <property type="match status" value="1"/>
</dbReference>
<keyword evidence="4" id="KW-0233">DNA recombination</keyword>
<comment type="similarity">
    <text evidence="1">In the C-terminal section; belongs to the transposase 35 family.</text>
</comment>
<protein>
    <submittedName>
        <fullName evidence="7">Putative transposase</fullName>
    </submittedName>
</protein>
<keyword evidence="3" id="KW-0238">DNA-binding</keyword>
<dbReference type="PANTHER" id="PTHR36172:SF1">
    <property type="entry name" value="RESOLVASE-RELATED"/>
    <property type="match status" value="1"/>
</dbReference>
<dbReference type="EMBL" id="MK072066">
    <property type="protein sequence ID" value="AYV77672.1"/>
    <property type="molecule type" value="Genomic_DNA"/>
</dbReference>
<dbReference type="GO" id="GO:0003677">
    <property type="term" value="F:DNA binding"/>
    <property type="evidence" value="ECO:0007669"/>
    <property type="project" value="UniProtKB-KW"/>
</dbReference>
<evidence type="ECO:0000256" key="2">
    <source>
        <dbReference type="ARBA" id="ARBA00022578"/>
    </source>
</evidence>
<gene>
    <name evidence="7" type="ORF">Edafosvirus1_3</name>
</gene>
<name>A0A3G4ZRY1_9VIRU</name>
<dbReference type="InterPro" id="IPR010095">
    <property type="entry name" value="Cas12f1-like_TNB"/>
</dbReference>
<dbReference type="GO" id="GO:0032196">
    <property type="term" value="P:transposition"/>
    <property type="evidence" value="ECO:0007669"/>
    <property type="project" value="UniProtKB-KW"/>
</dbReference>
<feature type="domain" description="Cas12f1-like TNB" evidence="6">
    <location>
        <begin position="505"/>
        <end position="568"/>
    </location>
</feature>
<dbReference type="InterPro" id="IPR001959">
    <property type="entry name" value="Transposase"/>
</dbReference>